<keyword evidence="2" id="KW-1185">Reference proteome</keyword>
<dbReference type="AlphaFoldDB" id="A0AAW1RA52"/>
<sequence length="84" mass="9052">MTAKAKQPDFTAKSFADFSVAICPRFLTPGRLFTRKRSAVFSTKSGLACPHLDLTGVEIYSVAADSGHSTISRPFSQKVQNSNG</sequence>
<evidence type="ECO:0000313" key="2">
    <source>
        <dbReference type="Proteomes" id="UP001438707"/>
    </source>
</evidence>
<protein>
    <submittedName>
        <fullName evidence="1">Uncharacterized protein</fullName>
    </submittedName>
</protein>
<dbReference type="EMBL" id="JALJOS010000015">
    <property type="protein sequence ID" value="KAK9830656.1"/>
    <property type="molecule type" value="Genomic_DNA"/>
</dbReference>
<organism evidence="1 2">
    <name type="scientific">Apatococcus lobatus</name>
    <dbReference type="NCBI Taxonomy" id="904363"/>
    <lineage>
        <taxon>Eukaryota</taxon>
        <taxon>Viridiplantae</taxon>
        <taxon>Chlorophyta</taxon>
        <taxon>core chlorophytes</taxon>
        <taxon>Trebouxiophyceae</taxon>
        <taxon>Chlorellales</taxon>
        <taxon>Chlorellaceae</taxon>
        <taxon>Apatococcus</taxon>
    </lineage>
</organism>
<dbReference type="Proteomes" id="UP001438707">
    <property type="component" value="Unassembled WGS sequence"/>
</dbReference>
<comment type="caution">
    <text evidence="1">The sequence shown here is derived from an EMBL/GenBank/DDBJ whole genome shotgun (WGS) entry which is preliminary data.</text>
</comment>
<name>A0AAW1RA52_9CHLO</name>
<accession>A0AAW1RA52</accession>
<reference evidence="1 2" key="1">
    <citation type="journal article" date="2024" name="Nat. Commun.">
        <title>Phylogenomics reveals the evolutionary origins of lichenization in chlorophyte algae.</title>
        <authorList>
            <person name="Puginier C."/>
            <person name="Libourel C."/>
            <person name="Otte J."/>
            <person name="Skaloud P."/>
            <person name="Haon M."/>
            <person name="Grisel S."/>
            <person name="Petersen M."/>
            <person name="Berrin J.G."/>
            <person name="Delaux P.M."/>
            <person name="Dal Grande F."/>
            <person name="Keller J."/>
        </authorList>
    </citation>
    <scope>NUCLEOTIDE SEQUENCE [LARGE SCALE GENOMIC DNA]</scope>
    <source>
        <strain evidence="1 2">SAG 2145</strain>
    </source>
</reference>
<evidence type="ECO:0000313" key="1">
    <source>
        <dbReference type="EMBL" id="KAK9830656.1"/>
    </source>
</evidence>
<proteinExistence type="predicted"/>
<gene>
    <name evidence="1" type="ORF">WJX74_000453</name>
</gene>